<dbReference type="GO" id="GO:0003723">
    <property type="term" value="F:RNA binding"/>
    <property type="evidence" value="ECO:0007669"/>
    <property type="project" value="UniProtKB-UniRule"/>
</dbReference>
<dbReference type="PANTHER" id="PTHR46754">
    <property type="entry name" value="MKI67 FHA DOMAIN-INTERACTING NUCLEOLAR PHOSPHOPROTEIN"/>
    <property type="match status" value="1"/>
</dbReference>
<dbReference type="VEuPathDB" id="GiardiaDB:QR46_1479"/>
<gene>
    <name evidence="6" type="ORF">QR46_1479</name>
</gene>
<dbReference type="SMART" id="SM00360">
    <property type="entry name" value="RRM"/>
    <property type="match status" value="1"/>
</dbReference>
<evidence type="ECO:0000313" key="6">
    <source>
        <dbReference type="EMBL" id="KWX14515.1"/>
    </source>
</evidence>
<keyword evidence="2 4" id="KW-0694">RNA-binding</keyword>
<evidence type="ECO:0000256" key="1">
    <source>
        <dbReference type="ARBA" id="ARBA00004604"/>
    </source>
</evidence>
<dbReference type="OrthoDB" id="21467at2759"/>
<evidence type="ECO:0000259" key="5">
    <source>
        <dbReference type="PROSITE" id="PS50102"/>
    </source>
</evidence>
<comment type="subcellular location">
    <subcellularLocation>
        <location evidence="1">Nucleus</location>
        <location evidence="1">Nucleolus</location>
    </subcellularLocation>
</comment>
<dbReference type="AlphaFoldDB" id="A0A132NWR6"/>
<dbReference type="InterPro" id="IPR035979">
    <property type="entry name" value="RBD_domain_sf"/>
</dbReference>
<dbReference type="EMBL" id="JXTI01000030">
    <property type="protein sequence ID" value="KWX14515.1"/>
    <property type="molecule type" value="Genomic_DNA"/>
</dbReference>
<comment type="caution">
    <text evidence="6">The sequence shown here is derived from an EMBL/GenBank/DDBJ whole genome shotgun (WGS) entry which is preliminary data.</text>
</comment>
<evidence type="ECO:0000313" key="7">
    <source>
        <dbReference type="Proteomes" id="UP000070089"/>
    </source>
</evidence>
<organism evidence="6 7">
    <name type="scientific">Giardia duodenalis assemblage B</name>
    <dbReference type="NCBI Taxonomy" id="1394984"/>
    <lineage>
        <taxon>Eukaryota</taxon>
        <taxon>Metamonada</taxon>
        <taxon>Diplomonadida</taxon>
        <taxon>Hexamitidae</taxon>
        <taxon>Giardiinae</taxon>
        <taxon>Giardia</taxon>
    </lineage>
</organism>
<dbReference type="Pfam" id="PF00076">
    <property type="entry name" value="RRM_1"/>
    <property type="match status" value="1"/>
</dbReference>
<dbReference type="GO" id="GO:0005730">
    <property type="term" value="C:nucleolus"/>
    <property type="evidence" value="ECO:0007669"/>
    <property type="project" value="UniProtKB-SubCell"/>
</dbReference>
<evidence type="ECO:0000256" key="4">
    <source>
        <dbReference type="PROSITE-ProRule" id="PRU00176"/>
    </source>
</evidence>
<keyword evidence="3" id="KW-0539">Nucleus</keyword>
<feature type="domain" description="RRM" evidence="5">
    <location>
        <begin position="9"/>
        <end position="86"/>
    </location>
</feature>
<name>A0A132NWR6_GIAIN</name>
<accession>A0A132NWR6</accession>
<dbReference type="CDD" id="cd12307">
    <property type="entry name" value="RRM_NIFK_like"/>
    <property type="match status" value="1"/>
</dbReference>
<dbReference type="InterPro" id="IPR000504">
    <property type="entry name" value="RRM_dom"/>
</dbReference>
<sequence length="223" mass="25670">MSSRKGDEGVIYVGHLPHCFMERPMRNFFSQFGKVLQVRVSRNKEQKSRGYGYVKFASRAVAKIAAETMDNYLMFNKILKVSYLETWNDNLFWHGCEYERQPTPHRAIYREEYNAPKSEEEWEAEMEKVSSARLRTLGKLKDLGYEYEMPPLFYHAPMNGGKAEDADDKDTTKLEAESKQPYLCACQRLLVIAVGVTNMLLPNSIPCVKSFLSNANVPTQAPY</sequence>
<protein>
    <submittedName>
        <fullName evidence="6">Putative RNA binding</fullName>
    </submittedName>
</protein>
<proteinExistence type="predicted"/>
<dbReference type="Proteomes" id="UP000070089">
    <property type="component" value="Unassembled WGS sequence"/>
</dbReference>
<dbReference type="SUPFAM" id="SSF54928">
    <property type="entry name" value="RNA-binding domain, RBD"/>
    <property type="match status" value="1"/>
</dbReference>
<evidence type="ECO:0000256" key="2">
    <source>
        <dbReference type="ARBA" id="ARBA00022884"/>
    </source>
</evidence>
<dbReference type="PROSITE" id="PS50102">
    <property type="entry name" value="RRM"/>
    <property type="match status" value="1"/>
</dbReference>
<dbReference type="Gene3D" id="3.30.70.330">
    <property type="match status" value="1"/>
</dbReference>
<reference evidence="6 7" key="1">
    <citation type="journal article" date="2015" name="Mol. Biochem. Parasitol.">
        <title>Identification of polymorphic genes for use in assemblage B genotyping assays through comparative genomics of multiple assemblage B Giardia duodenalis isolates.</title>
        <authorList>
            <person name="Wielinga C."/>
            <person name="Thompson R.C."/>
            <person name="Monis P."/>
            <person name="Ryan U."/>
        </authorList>
    </citation>
    <scope>NUCLEOTIDE SEQUENCE [LARGE SCALE GENOMIC DNA]</scope>
    <source>
        <strain evidence="6 7">BAH15c1</strain>
    </source>
</reference>
<dbReference type="InterPro" id="IPR012677">
    <property type="entry name" value="Nucleotide-bd_a/b_plait_sf"/>
</dbReference>
<evidence type="ECO:0000256" key="3">
    <source>
        <dbReference type="ARBA" id="ARBA00023242"/>
    </source>
</evidence>